<gene>
    <name evidence="7" type="ORF">Dia5BBH33_06380</name>
</gene>
<dbReference type="InterPro" id="IPR051309">
    <property type="entry name" value="ABCF_ATPase"/>
</dbReference>
<dbReference type="EMBL" id="AP019697">
    <property type="protein sequence ID" value="BBK24703.1"/>
    <property type="molecule type" value="Genomic_DNA"/>
</dbReference>
<feature type="coiled-coil region" evidence="4">
    <location>
        <begin position="571"/>
        <end position="619"/>
    </location>
</feature>
<keyword evidence="1" id="KW-0677">Repeat</keyword>
<keyword evidence="2" id="KW-0547">Nucleotide-binding</keyword>
<dbReference type="InterPro" id="IPR032781">
    <property type="entry name" value="ABC_tran_Xtn"/>
</dbReference>
<dbReference type="InterPro" id="IPR017871">
    <property type="entry name" value="ABC_transporter-like_CS"/>
</dbReference>
<feature type="domain" description="ABC transporter" evidence="6">
    <location>
        <begin position="322"/>
        <end position="534"/>
    </location>
</feature>
<evidence type="ECO:0000313" key="8">
    <source>
        <dbReference type="Proteomes" id="UP000320585"/>
    </source>
</evidence>
<dbReference type="SMART" id="SM00382">
    <property type="entry name" value="AAA"/>
    <property type="match status" value="2"/>
</dbReference>
<evidence type="ECO:0000256" key="2">
    <source>
        <dbReference type="ARBA" id="ARBA00022741"/>
    </source>
</evidence>
<dbReference type="FunFam" id="3.40.50.300:FF:000309">
    <property type="entry name" value="ABC transporter ATP-binding protein"/>
    <property type="match status" value="1"/>
</dbReference>
<dbReference type="Pfam" id="PF00005">
    <property type="entry name" value="ABC_tran"/>
    <property type="match status" value="2"/>
</dbReference>
<feature type="domain" description="ABC transporter" evidence="6">
    <location>
        <begin position="4"/>
        <end position="256"/>
    </location>
</feature>
<dbReference type="GeneID" id="92715857"/>
<dbReference type="PANTHER" id="PTHR42855">
    <property type="entry name" value="ABC TRANSPORTER ATP-BINDING SUBUNIT"/>
    <property type="match status" value="1"/>
</dbReference>
<dbReference type="InterPro" id="IPR003593">
    <property type="entry name" value="AAA+_ATPase"/>
</dbReference>
<dbReference type="OrthoDB" id="9762369at2"/>
<dbReference type="Proteomes" id="UP000320585">
    <property type="component" value="Chromosome"/>
</dbReference>
<dbReference type="GO" id="GO:0005524">
    <property type="term" value="F:ATP binding"/>
    <property type="evidence" value="ECO:0007669"/>
    <property type="project" value="UniProtKB-KW"/>
</dbReference>
<dbReference type="CDD" id="cd03221">
    <property type="entry name" value="ABCF_EF-3"/>
    <property type="match status" value="2"/>
</dbReference>
<evidence type="ECO:0000313" key="7">
    <source>
        <dbReference type="EMBL" id="BBK24703.1"/>
    </source>
</evidence>
<reference evidence="8" key="1">
    <citation type="submission" date="2019-05" db="EMBL/GenBank/DDBJ databases">
        <title>Complete genome sequencing of Dialister sp. strain 5BBH33.</title>
        <authorList>
            <person name="Sakamoto M."/>
            <person name="Murakami T."/>
            <person name="Mori H."/>
        </authorList>
    </citation>
    <scope>NUCLEOTIDE SEQUENCE [LARGE SCALE GENOMIC DNA]</scope>
    <source>
        <strain evidence="8">5BBH33</strain>
    </source>
</reference>
<name>A0A8E3ZJK4_9FIRM</name>
<accession>A0A8E3ZJK4</accession>
<sequence>MATLKINGLSKAFGINTVFENVTFDVKSGERIGLVGANGAGKTTLLKCIMGTEEYDKGSVKASDGAIIGYLRQDFDYDSHTIREEMEHAWKDVLYYKDKIAEYAKLLEEGNPDEALIERYGKLEERFEFLGGYDYESKTRKILTGLGFKDEDWDRDIHSFSGGQKVRINLAAAFVRHPDFLLLDEPTNHLDMDMLEWLEDYLRSYKGGILMISHDRYFLDAAATGIIDLENHKIRTFRGGYSRYLETKTNQDAAYEKAYNKQQEHIKETEEYIRRYKAGIKAKQARGRQSQLNRLERLDKPVHQATLRFHFDPPEDCAEKVLDILHVSASYGTHDIFKDLTMHIKKGETVGLIGPNGAGKTTLLKLITGEKQPDSGIVQIGNNVKIGYYSQEQEMLHPEYQVIDEVRNMFNYGEGEARNILGMFLFRGDDVFKQVGMLSGGEKARLSLLCLFLERPNFLILDEPTNHLDIPTREIMEDAILAFGGTCLVVSHDRYFLDKTAGRILDMEGGKLTEYLGNYSYYREKKKDLEEYEKDRNGTEEHSLKTEVKKEEEAKPAPKKQELSAGDEAKMEHLEMEIGRQEATLAMYTAQMSMNPDDYENLAREYEEAKSKLDELYEKWSEIAAKAED</sequence>
<keyword evidence="8" id="KW-1185">Reference proteome</keyword>
<dbReference type="GO" id="GO:0016887">
    <property type="term" value="F:ATP hydrolysis activity"/>
    <property type="evidence" value="ECO:0007669"/>
    <property type="project" value="InterPro"/>
</dbReference>
<keyword evidence="3" id="KW-0067">ATP-binding</keyword>
<dbReference type="GO" id="GO:0003676">
    <property type="term" value="F:nucleic acid binding"/>
    <property type="evidence" value="ECO:0007669"/>
    <property type="project" value="UniProtKB-ARBA"/>
</dbReference>
<dbReference type="FunFam" id="3.40.50.300:FF:000011">
    <property type="entry name" value="Putative ABC transporter ATP-binding component"/>
    <property type="match status" value="1"/>
</dbReference>
<dbReference type="Pfam" id="PF12848">
    <property type="entry name" value="ABC_tran_Xtn"/>
    <property type="match status" value="1"/>
</dbReference>
<dbReference type="PANTHER" id="PTHR42855:SF2">
    <property type="entry name" value="DRUG RESISTANCE ABC TRANSPORTER,ATP-BINDING PROTEIN"/>
    <property type="match status" value="1"/>
</dbReference>
<evidence type="ECO:0000256" key="5">
    <source>
        <dbReference type="SAM" id="MobiDB-lite"/>
    </source>
</evidence>
<evidence type="ECO:0000259" key="6">
    <source>
        <dbReference type="PROSITE" id="PS50893"/>
    </source>
</evidence>
<proteinExistence type="predicted"/>
<dbReference type="KEGG" id="dho:Dia5BBH33_06380"/>
<organism evidence="7 8">
    <name type="scientific">Dialister hominis</name>
    <dbReference type="NCBI Taxonomy" id="2582419"/>
    <lineage>
        <taxon>Bacteria</taxon>
        <taxon>Bacillati</taxon>
        <taxon>Bacillota</taxon>
        <taxon>Negativicutes</taxon>
        <taxon>Veillonellales</taxon>
        <taxon>Veillonellaceae</taxon>
        <taxon>Dialister</taxon>
    </lineage>
</organism>
<keyword evidence="4" id="KW-0175">Coiled coil</keyword>
<protein>
    <submittedName>
        <fullName evidence="7">Thiamine ABC transporter substrate-binding protein</fullName>
    </submittedName>
</protein>
<dbReference type="Gene3D" id="3.40.50.300">
    <property type="entry name" value="P-loop containing nucleotide triphosphate hydrolases"/>
    <property type="match status" value="2"/>
</dbReference>
<dbReference type="InterPro" id="IPR003439">
    <property type="entry name" value="ABC_transporter-like_ATP-bd"/>
</dbReference>
<dbReference type="SUPFAM" id="SSF52540">
    <property type="entry name" value="P-loop containing nucleoside triphosphate hydrolases"/>
    <property type="match status" value="2"/>
</dbReference>
<dbReference type="InterPro" id="IPR027417">
    <property type="entry name" value="P-loop_NTPase"/>
</dbReference>
<dbReference type="PROSITE" id="PS50893">
    <property type="entry name" value="ABC_TRANSPORTER_2"/>
    <property type="match status" value="2"/>
</dbReference>
<evidence type="ECO:0000256" key="1">
    <source>
        <dbReference type="ARBA" id="ARBA00022737"/>
    </source>
</evidence>
<evidence type="ECO:0000256" key="4">
    <source>
        <dbReference type="SAM" id="Coils"/>
    </source>
</evidence>
<evidence type="ECO:0000256" key="3">
    <source>
        <dbReference type="ARBA" id="ARBA00022840"/>
    </source>
</evidence>
<dbReference type="RefSeq" id="WP_143332375.1">
    <property type="nucleotide sequence ID" value="NZ_AP019697.1"/>
</dbReference>
<feature type="region of interest" description="Disordered" evidence="5">
    <location>
        <begin position="532"/>
        <end position="569"/>
    </location>
</feature>
<dbReference type="PROSITE" id="PS00211">
    <property type="entry name" value="ABC_TRANSPORTER_1"/>
    <property type="match status" value="2"/>
</dbReference>
<dbReference type="AlphaFoldDB" id="A0A8E3ZJK4"/>